<evidence type="ECO:0000313" key="1">
    <source>
        <dbReference type="EMBL" id="EEF88747.1"/>
    </source>
</evidence>
<organism evidence="1 2">
    <name type="scientific">Bacteroides cellulosilyticus DSM 14838</name>
    <dbReference type="NCBI Taxonomy" id="537012"/>
    <lineage>
        <taxon>Bacteria</taxon>
        <taxon>Pseudomonadati</taxon>
        <taxon>Bacteroidota</taxon>
        <taxon>Bacteroidia</taxon>
        <taxon>Bacteroidales</taxon>
        <taxon>Bacteroidaceae</taxon>
        <taxon>Bacteroides</taxon>
    </lineage>
</organism>
<protein>
    <submittedName>
        <fullName evidence="1">Uncharacterized protein</fullName>
    </submittedName>
</protein>
<accession>E2NH69</accession>
<dbReference type="EMBL" id="ACCH01000266">
    <property type="protein sequence ID" value="EEF88747.1"/>
    <property type="molecule type" value="Genomic_DNA"/>
</dbReference>
<name>E2NH69_9BACE</name>
<dbReference type="HOGENOM" id="CLU_3058307_0_0_10"/>
<reference evidence="1 2" key="1">
    <citation type="submission" date="2008-12" db="EMBL/GenBank/DDBJ databases">
        <authorList>
            <person name="Fulton L."/>
            <person name="Clifton S."/>
            <person name="Fulton B."/>
            <person name="Xu J."/>
            <person name="Minx P."/>
            <person name="Pepin K.H."/>
            <person name="Johnson M."/>
            <person name="Bhonagiri V."/>
            <person name="Nash W.E."/>
            <person name="Mardis E.R."/>
            <person name="Wilson R.K."/>
        </authorList>
    </citation>
    <scope>NUCLEOTIDE SEQUENCE [LARGE SCALE GENOMIC DNA]</scope>
    <source>
        <strain evidence="1 2">DSM 14838</strain>
    </source>
</reference>
<reference evidence="1 2" key="2">
    <citation type="submission" date="2009-01" db="EMBL/GenBank/DDBJ databases">
        <title>Draft genome sequence of Bacteroides cellulosilyticus (DSM 14838).</title>
        <authorList>
            <person name="Sudarsanam P."/>
            <person name="Ley R."/>
            <person name="Guruge J."/>
            <person name="Turnbaugh P.J."/>
            <person name="Mahowald M."/>
            <person name="Liep D."/>
            <person name="Gordon J."/>
        </authorList>
    </citation>
    <scope>NUCLEOTIDE SEQUENCE [LARGE SCALE GENOMIC DNA]</scope>
    <source>
        <strain evidence="1 2">DSM 14838</strain>
    </source>
</reference>
<evidence type="ECO:0000313" key="2">
    <source>
        <dbReference type="Proteomes" id="UP000003711"/>
    </source>
</evidence>
<dbReference type="Proteomes" id="UP000003711">
    <property type="component" value="Unassembled WGS sequence"/>
</dbReference>
<gene>
    <name evidence="1" type="ORF">BACCELL_03645</name>
</gene>
<sequence length="53" mass="6052">MTVSDLFIKESCWTFTNETVTIGATPVSPICHTCSFKTSNSQFFSFMLFLIYE</sequence>
<proteinExistence type="predicted"/>
<comment type="caution">
    <text evidence="1">The sequence shown here is derived from an EMBL/GenBank/DDBJ whole genome shotgun (WGS) entry which is preliminary data.</text>
</comment>
<dbReference type="AlphaFoldDB" id="E2NH69"/>